<accession>A0A915SY43</accession>
<name>A0A915SY43_9ARCH</name>
<dbReference type="InterPro" id="IPR027417">
    <property type="entry name" value="P-loop_NTPase"/>
</dbReference>
<dbReference type="AlphaFoldDB" id="A0A915SY43"/>
<dbReference type="KEGG" id="naer:MJ1_0366"/>
<evidence type="ECO:0000313" key="1">
    <source>
        <dbReference type="EMBL" id="BBL45530.1"/>
    </source>
</evidence>
<dbReference type="EMBL" id="AP019769">
    <property type="protein sequence ID" value="BBL45530.1"/>
    <property type="molecule type" value="Genomic_DNA"/>
</dbReference>
<sequence length="178" mass="21916">MKAVLFGNIASGKTTTCSRLEDMIFKCNEVELDDLSILEKEKDILKREKIFYYEFEKKEKDLRYINSSTKLIIIPFLEHFGYYKEAREIESKINYEDYIIIYLKTDPMICYYFYNKRDRIDKNFWKKEDFYNLHKYIDRFFERNKDKFNNYIIIENIDLESRVKIIKTYLENILLKKS</sequence>
<dbReference type="Gene3D" id="3.40.50.300">
    <property type="entry name" value="P-loop containing nucleotide triphosphate hydrolases"/>
    <property type="match status" value="1"/>
</dbReference>
<reference evidence="2" key="1">
    <citation type="journal article" date="2022" name="Int. J. Syst. Evol. Microbiol.">
        <title>Nanobdella aerobiophila gen. nov., sp. nov., a thermoacidophilic, obligate ectosymbiotic archaeon, and proposal of Nanobdellaceae fam. nov., Nanobdellales ord. nov. and Nanobdellia class. nov.</title>
        <authorList>
            <person name="Kato S."/>
            <person name="Ogasawara A."/>
            <person name="Itoh T."/>
            <person name="Sakai H.D."/>
            <person name="Shimizu M."/>
            <person name="Yuki M."/>
            <person name="Kaneko M."/>
            <person name="Takashina T."/>
            <person name="Ohkuma M."/>
        </authorList>
    </citation>
    <scope>NUCLEOTIDE SEQUENCE [LARGE SCALE GENOMIC DNA]</scope>
    <source>
        <strain evidence="2">MJ1</strain>
    </source>
</reference>
<dbReference type="SUPFAM" id="SSF52540">
    <property type="entry name" value="P-loop containing nucleoside triphosphate hydrolases"/>
    <property type="match status" value="1"/>
</dbReference>
<dbReference type="GeneID" id="74568314"/>
<keyword evidence="2" id="KW-1185">Reference proteome</keyword>
<dbReference type="RefSeq" id="WP_258393556.1">
    <property type="nucleotide sequence ID" value="NZ_AP019769.1"/>
</dbReference>
<protein>
    <submittedName>
        <fullName evidence="1">Uncharacterized protein</fullName>
    </submittedName>
</protein>
<organism evidence="1 2">
    <name type="scientific">Nanobdella aerobiophila</name>
    <dbReference type="NCBI Taxonomy" id="2586965"/>
    <lineage>
        <taxon>Archaea</taxon>
        <taxon>Nanobdellota</taxon>
        <taxon>Nanobdellia</taxon>
        <taxon>Nanobdellales</taxon>
        <taxon>Nanobdellaceae</taxon>
        <taxon>Nanobdella</taxon>
    </lineage>
</organism>
<dbReference type="Proteomes" id="UP001055553">
    <property type="component" value="Chromosome"/>
</dbReference>
<gene>
    <name evidence="1" type="ORF">MJ1_0366</name>
</gene>
<evidence type="ECO:0000313" key="2">
    <source>
        <dbReference type="Proteomes" id="UP001055553"/>
    </source>
</evidence>
<proteinExistence type="predicted"/>